<proteinExistence type="predicted"/>
<dbReference type="SUPFAM" id="SSF53474">
    <property type="entry name" value="alpha/beta-Hydrolases"/>
    <property type="match status" value="1"/>
</dbReference>
<name>A0ABQ2CWD8_9DEIO</name>
<dbReference type="GO" id="GO:0016787">
    <property type="term" value="F:hydrolase activity"/>
    <property type="evidence" value="ECO:0007669"/>
    <property type="project" value="UniProtKB-KW"/>
</dbReference>
<dbReference type="EMBL" id="BMOD01000003">
    <property type="protein sequence ID" value="GGJ27249.1"/>
    <property type="molecule type" value="Genomic_DNA"/>
</dbReference>
<dbReference type="Pfam" id="PF12697">
    <property type="entry name" value="Abhydrolase_6"/>
    <property type="match status" value="1"/>
</dbReference>
<feature type="domain" description="AB hydrolase-1" evidence="1">
    <location>
        <begin position="19"/>
        <end position="250"/>
    </location>
</feature>
<dbReference type="RefSeq" id="WP_189001306.1">
    <property type="nucleotide sequence ID" value="NZ_BMOD01000003.1"/>
</dbReference>
<dbReference type="PANTHER" id="PTHR42886">
    <property type="entry name" value="RE40534P-RELATED"/>
    <property type="match status" value="1"/>
</dbReference>
<keyword evidence="2" id="KW-0378">Hydrolase</keyword>
<dbReference type="InterPro" id="IPR029058">
    <property type="entry name" value="AB_hydrolase_fold"/>
</dbReference>
<dbReference type="Gene3D" id="3.40.50.1820">
    <property type="entry name" value="alpha/beta hydrolase"/>
    <property type="match status" value="1"/>
</dbReference>
<organism evidence="2 3">
    <name type="scientific">Deinococcus roseus</name>
    <dbReference type="NCBI Taxonomy" id="392414"/>
    <lineage>
        <taxon>Bacteria</taxon>
        <taxon>Thermotogati</taxon>
        <taxon>Deinococcota</taxon>
        <taxon>Deinococci</taxon>
        <taxon>Deinococcales</taxon>
        <taxon>Deinococcaceae</taxon>
        <taxon>Deinococcus</taxon>
    </lineage>
</organism>
<sequence>MKLDILHQPAAQKRHSTPILLVHGLWAGTWAWKENFMPYLSQAGYDVYAVSLRGHENSEGKERLQTTRLGEYVQDVQQAVSSLPEKPILIGHSNGGIVVQKYLQQHTLPAAVLLGTMPISGSLMTFLRGLKNDPALFLKVTFTFNLQHLVGTPERARTAFFSSTLPADKVNRYFGQMNRESFVAFLDTLFVQMDPRKMKTPLLVLGAENDFFFTPAQVQQTAKAYGTTAHIFPNMAHAMMLEDGWQQVADHILKWLDTQPAAR</sequence>
<evidence type="ECO:0000313" key="3">
    <source>
        <dbReference type="Proteomes" id="UP000632222"/>
    </source>
</evidence>
<comment type="caution">
    <text evidence="2">The sequence shown here is derived from an EMBL/GenBank/DDBJ whole genome shotgun (WGS) entry which is preliminary data.</text>
</comment>
<gene>
    <name evidence="2" type="primary">mhpC</name>
    <name evidence="2" type="ORF">GCM10008938_11700</name>
</gene>
<evidence type="ECO:0000313" key="2">
    <source>
        <dbReference type="EMBL" id="GGJ27249.1"/>
    </source>
</evidence>
<reference evidence="3" key="1">
    <citation type="journal article" date="2019" name="Int. J. Syst. Evol. Microbiol.">
        <title>The Global Catalogue of Microorganisms (GCM) 10K type strain sequencing project: providing services to taxonomists for standard genome sequencing and annotation.</title>
        <authorList>
            <consortium name="The Broad Institute Genomics Platform"/>
            <consortium name="The Broad Institute Genome Sequencing Center for Infectious Disease"/>
            <person name="Wu L."/>
            <person name="Ma J."/>
        </authorList>
    </citation>
    <scope>NUCLEOTIDE SEQUENCE [LARGE SCALE GENOMIC DNA]</scope>
    <source>
        <strain evidence="3">JCM 14370</strain>
    </source>
</reference>
<evidence type="ECO:0000259" key="1">
    <source>
        <dbReference type="Pfam" id="PF12697"/>
    </source>
</evidence>
<dbReference type="PANTHER" id="PTHR42886:SF42">
    <property type="entry name" value="ALPHA_BETA-HYDROLASES SUPERFAMILY PROTEIN"/>
    <property type="match status" value="1"/>
</dbReference>
<dbReference type="InterPro" id="IPR000073">
    <property type="entry name" value="AB_hydrolase_1"/>
</dbReference>
<protein>
    <submittedName>
        <fullName evidence="2">Alpha/beta hydrolase</fullName>
    </submittedName>
</protein>
<keyword evidence="3" id="KW-1185">Reference proteome</keyword>
<dbReference type="Proteomes" id="UP000632222">
    <property type="component" value="Unassembled WGS sequence"/>
</dbReference>
<accession>A0ABQ2CWD8</accession>